<dbReference type="PROSITE" id="PS00041">
    <property type="entry name" value="HTH_ARAC_FAMILY_1"/>
    <property type="match status" value="1"/>
</dbReference>
<dbReference type="SMART" id="SM00342">
    <property type="entry name" value="HTH_ARAC"/>
    <property type="match status" value="1"/>
</dbReference>
<dbReference type="InterPro" id="IPR050204">
    <property type="entry name" value="AraC_XylS_family_regulators"/>
</dbReference>
<feature type="domain" description="HTH araC/xylS-type" evidence="4">
    <location>
        <begin position="184"/>
        <end position="281"/>
    </location>
</feature>
<keyword evidence="2 5" id="KW-0238">DNA-binding</keyword>
<dbReference type="SUPFAM" id="SSF46689">
    <property type="entry name" value="Homeodomain-like"/>
    <property type="match status" value="2"/>
</dbReference>
<reference evidence="5 6" key="1">
    <citation type="submission" date="2016-10" db="EMBL/GenBank/DDBJ databases">
        <authorList>
            <person name="de Groot N.N."/>
        </authorList>
    </citation>
    <scope>NUCLEOTIDE SEQUENCE [LARGE SCALE GENOMIC DNA]</scope>
    <source>
        <strain evidence="5 6">DSM 15019</strain>
    </source>
</reference>
<dbReference type="PANTHER" id="PTHR46796">
    <property type="entry name" value="HTH-TYPE TRANSCRIPTIONAL ACTIVATOR RHAS-RELATED"/>
    <property type="match status" value="1"/>
</dbReference>
<evidence type="ECO:0000256" key="2">
    <source>
        <dbReference type="ARBA" id="ARBA00023125"/>
    </source>
</evidence>
<dbReference type="InterPro" id="IPR009057">
    <property type="entry name" value="Homeodomain-like_sf"/>
</dbReference>
<sequence>MPPLDRLTPLLDRFRVRSRLFHTGPLCGTTVFAASAGHGFLHVLRRGEMEVTHQRPGGGIERETITRPSLLFFPRPIDHTFLNAPTEESDFACATIDFDGGATHPLVRTLPSVIVLPLDEVSTLGPALDLLFAEVDNVRCGRPLLADRMFEVVLIQLLRWMLDHSGDLALPPGLLPGLADERLAPALVAMHEAPGEPWTLDSLARTATMSRSAFAARFKDVVGRAPGDYLTEWRLTIAQEQLRAGMSVSAVAADLGYASASAFSRAFTQRLGRSPRAWLGLAA</sequence>
<organism evidence="5 6">
    <name type="scientific">Microbacterium paraoxydans</name>
    <dbReference type="NCBI Taxonomy" id="199592"/>
    <lineage>
        <taxon>Bacteria</taxon>
        <taxon>Bacillati</taxon>
        <taxon>Actinomycetota</taxon>
        <taxon>Actinomycetes</taxon>
        <taxon>Micrococcales</taxon>
        <taxon>Microbacteriaceae</taxon>
        <taxon>Microbacterium</taxon>
    </lineage>
</organism>
<dbReference type="Pfam" id="PF12833">
    <property type="entry name" value="HTH_18"/>
    <property type="match status" value="1"/>
</dbReference>
<dbReference type="RefSeq" id="WP_060922972.1">
    <property type="nucleotide sequence ID" value="NZ_LT629770.1"/>
</dbReference>
<name>A0A1H1QUX6_9MICO</name>
<keyword evidence="3" id="KW-0804">Transcription</keyword>
<dbReference type="GO" id="GO:0003700">
    <property type="term" value="F:DNA-binding transcription factor activity"/>
    <property type="evidence" value="ECO:0007669"/>
    <property type="project" value="InterPro"/>
</dbReference>
<evidence type="ECO:0000256" key="3">
    <source>
        <dbReference type="ARBA" id="ARBA00023163"/>
    </source>
</evidence>
<proteinExistence type="predicted"/>
<evidence type="ECO:0000256" key="1">
    <source>
        <dbReference type="ARBA" id="ARBA00023015"/>
    </source>
</evidence>
<protein>
    <submittedName>
        <fullName evidence="5">AraC-type DNA-binding protein</fullName>
    </submittedName>
</protein>
<evidence type="ECO:0000259" key="4">
    <source>
        <dbReference type="PROSITE" id="PS01124"/>
    </source>
</evidence>
<dbReference type="AlphaFoldDB" id="A0A1H1QUX6"/>
<dbReference type="PANTHER" id="PTHR46796:SF7">
    <property type="entry name" value="ARAC FAMILY TRANSCRIPTIONAL REGULATOR"/>
    <property type="match status" value="1"/>
</dbReference>
<dbReference type="eggNOG" id="COG2207">
    <property type="taxonomic scope" value="Bacteria"/>
</dbReference>
<dbReference type="Pfam" id="PF12852">
    <property type="entry name" value="Cupin_6"/>
    <property type="match status" value="1"/>
</dbReference>
<evidence type="ECO:0000313" key="5">
    <source>
        <dbReference type="EMBL" id="SDS27254.1"/>
    </source>
</evidence>
<gene>
    <name evidence="5" type="ORF">SAMN04489809_1483</name>
</gene>
<dbReference type="EMBL" id="LT629770">
    <property type="protein sequence ID" value="SDS27254.1"/>
    <property type="molecule type" value="Genomic_DNA"/>
</dbReference>
<evidence type="ECO:0000313" key="6">
    <source>
        <dbReference type="Proteomes" id="UP000182126"/>
    </source>
</evidence>
<dbReference type="PROSITE" id="PS01124">
    <property type="entry name" value="HTH_ARAC_FAMILY_2"/>
    <property type="match status" value="1"/>
</dbReference>
<dbReference type="InterPro" id="IPR018060">
    <property type="entry name" value="HTH_AraC"/>
</dbReference>
<accession>A0A1H1QUX6</accession>
<dbReference type="Gene3D" id="1.10.10.60">
    <property type="entry name" value="Homeodomain-like"/>
    <property type="match status" value="1"/>
</dbReference>
<dbReference type="GO" id="GO:0043565">
    <property type="term" value="F:sequence-specific DNA binding"/>
    <property type="evidence" value="ECO:0007669"/>
    <property type="project" value="InterPro"/>
</dbReference>
<keyword evidence="1" id="KW-0805">Transcription regulation</keyword>
<dbReference type="GeneID" id="36300064"/>
<dbReference type="InterPro" id="IPR018062">
    <property type="entry name" value="HTH_AraC-typ_CS"/>
</dbReference>
<dbReference type="InterPro" id="IPR032783">
    <property type="entry name" value="AraC_lig"/>
</dbReference>
<dbReference type="Proteomes" id="UP000182126">
    <property type="component" value="Chromosome I"/>
</dbReference>